<dbReference type="EMBL" id="JARAOO010000008">
    <property type="protein sequence ID" value="KAJ7960766.1"/>
    <property type="molecule type" value="Genomic_DNA"/>
</dbReference>
<name>A0AAD7LNU1_QUISA</name>
<evidence type="ECO:0000256" key="1">
    <source>
        <dbReference type="SAM" id="Coils"/>
    </source>
</evidence>
<proteinExistence type="predicted"/>
<keyword evidence="1" id="KW-0175">Coiled coil</keyword>
<dbReference type="KEGG" id="qsa:O6P43_021163"/>
<gene>
    <name evidence="3" type="ORF">O6P43_021163</name>
</gene>
<protein>
    <submittedName>
        <fullName evidence="3">Actin cytoskeleton-regulatory complex pan-like protein</fullName>
    </submittedName>
</protein>
<feature type="coiled-coil region" evidence="1">
    <location>
        <begin position="229"/>
        <end position="277"/>
    </location>
</feature>
<sequence>MREMGMKDPLEDEERSAPECGKRSGRKGKKGREETMSVRKLAAGIWRMQYPEVNIAGEERRGLQCGEDQKGLQRGIGHGGILPFPCHHNGKAYGSDPKDPSQSPRPVTGAKNGFFSKLDPLFQYTTTAMEGATKWDPVCSKASDEAPQIRGHMKLPDQQVSAVSIVSALESELQQARARIQELETERQSSKKKIEHFLRKVSEERASWRSREHETIHAKVSAKRYMQDYEKERKSRELIEEVCDELAKEFGEGKAEVDALKRETMKVREEVEEERKMLQMAEVWREQRVQMKLVDAKVALEEKYSQMIKLVADLETYLKSRNAISDLKDDIFSIFEDVTFGEANEREIEPCDTYTPASHASRIHTVSPEANMFSKDGIQRNSNAFMDGNGDIEDDESGWETVSHLEDQGSSYSPEGSATSVIKNCRVSNVSGSALEWEENANEETPITEIIEVCSIPSKQLKKVSSIARLWRSCSNNGENYKLISVEGVNGRLSNGRLSNEGIISPDRGSEKGELSPANLIGLWSSPESGNPHIALGKKGCIPHNIQKNSLKAKLLEARMESQKNAHLLLPENAQKLRGTCK</sequence>
<dbReference type="PANTHER" id="PTHR31071:SF2">
    <property type="entry name" value="ACTIN CYTOSKELETON-REGULATORY COMPLEX PAN-LIKE PROTEIN"/>
    <property type="match status" value="1"/>
</dbReference>
<dbReference type="AlphaFoldDB" id="A0AAD7LNU1"/>
<evidence type="ECO:0000313" key="4">
    <source>
        <dbReference type="Proteomes" id="UP001163823"/>
    </source>
</evidence>
<feature type="region of interest" description="Disordered" evidence="2">
    <location>
        <begin position="87"/>
        <end position="112"/>
    </location>
</feature>
<feature type="region of interest" description="Disordered" evidence="2">
    <location>
        <begin position="1"/>
        <end position="36"/>
    </location>
</feature>
<reference evidence="3" key="1">
    <citation type="journal article" date="2023" name="Science">
        <title>Elucidation of the pathway for biosynthesis of saponin adjuvants from the soapbark tree.</title>
        <authorList>
            <person name="Reed J."/>
            <person name="Orme A."/>
            <person name="El-Demerdash A."/>
            <person name="Owen C."/>
            <person name="Martin L.B.B."/>
            <person name="Misra R.C."/>
            <person name="Kikuchi S."/>
            <person name="Rejzek M."/>
            <person name="Martin A.C."/>
            <person name="Harkess A."/>
            <person name="Leebens-Mack J."/>
            <person name="Louveau T."/>
            <person name="Stephenson M.J."/>
            <person name="Osbourn A."/>
        </authorList>
    </citation>
    <scope>NUCLEOTIDE SEQUENCE</scope>
    <source>
        <strain evidence="3">S10</strain>
    </source>
</reference>
<keyword evidence="4" id="KW-1185">Reference proteome</keyword>
<dbReference type="Proteomes" id="UP001163823">
    <property type="component" value="Chromosome 8"/>
</dbReference>
<accession>A0AAD7LNU1</accession>
<feature type="coiled-coil region" evidence="1">
    <location>
        <begin position="166"/>
        <end position="200"/>
    </location>
</feature>
<feature type="compositionally biased region" description="Basic and acidic residues" evidence="2">
    <location>
        <begin position="1"/>
        <end position="22"/>
    </location>
</feature>
<organism evidence="3 4">
    <name type="scientific">Quillaja saponaria</name>
    <name type="common">Soap bark tree</name>
    <dbReference type="NCBI Taxonomy" id="32244"/>
    <lineage>
        <taxon>Eukaryota</taxon>
        <taxon>Viridiplantae</taxon>
        <taxon>Streptophyta</taxon>
        <taxon>Embryophyta</taxon>
        <taxon>Tracheophyta</taxon>
        <taxon>Spermatophyta</taxon>
        <taxon>Magnoliopsida</taxon>
        <taxon>eudicotyledons</taxon>
        <taxon>Gunneridae</taxon>
        <taxon>Pentapetalae</taxon>
        <taxon>rosids</taxon>
        <taxon>fabids</taxon>
        <taxon>Fabales</taxon>
        <taxon>Quillajaceae</taxon>
        <taxon>Quillaja</taxon>
    </lineage>
</organism>
<dbReference type="PANTHER" id="PTHR31071">
    <property type="entry name" value="GB|AAF24581.1"/>
    <property type="match status" value="1"/>
</dbReference>
<evidence type="ECO:0000256" key="2">
    <source>
        <dbReference type="SAM" id="MobiDB-lite"/>
    </source>
</evidence>
<comment type="caution">
    <text evidence="3">The sequence shown here is derived from an EMBL/GenBank/DDBJ whole genome shotgun (WGS) entry which is preliminary data.</text>
</comment>
<evidence type="ECO:0000313" key="3">
    <source>
        <dbReference type="EMBL" id="KAJ7960766.1"/>
    </source>
</evidence>
<dbReference type="InterPro" id="IPR043424">
    <property type="entry name" value="BLT-like"/>
</dbReference>